<feature type="compositionally biased region" description="Low complexity" evidence="1">
    <location>
        <begin position="48"/>
        <end position="64"/>
    </location>
</feature>
<feature type="compositionally biased region" description="Low complexity" evidence="1">
    <location>
        <begin position="78"/>
        <end position="90"/>
    </location>
</feature>
<evidence type="ECO:0000256" key="2">
    <source>
        <dbReference type="SAM" id="Phobius"/>
    </source>
</evidence>
<gene>
    <name evidence="3" type="ORF">SAMN05216548_108141</name>
</gene>
<accession>A0A1H9JJH0</accession>
<evidence type="ECO:0000256" key="1">
    <source>
        <dbReference type="SAM" id="MobiDB-lite"/>
    </source>
</evidence>
<evidence type="ECO:0000313" key="4">
    <source>
        <dbReference type="Proteomes" id="UP000199647"/>
    </source>
</evidence>
<protein>
    <submittedName>
        <fullName evidence="3">Uncharacterized protein</fullName>
    </submittedName>
</protein>
<organism evidence="3 4">
    <name type="scientific">Faunimonas pinastri</name>
    <dbReference type="NCBI Taxonomy" id="1855383"/>
    <lineage>
        <taxon>Bacteria</taxon>
        <taxon>Pseudomonadati</taxon>
        <taxon>Pseudomonadota</taxon>
        <taxon>Alphaproteobacteria</taxon>
        <taxon>Hyphomicrobiales</taxon>
        <taxon>Afifellaceae</taxon>
        <taxon>Faunimonas</taxon>
    </lineage>
</organism>
<dbReference type="STRING" id="1855383.SAMN05216548_108141"/>
<dbReference type="EMBL" id="FOFG01000008">
    <property type="protein sequence ID" value="SEQ86685.1"/>
    <property type="molecule type" value="Genomic_DNA"/>
</dbReference>
<dbReference type="RefSeq" id="WP_143061958.1">
    <property type="nucleotide sequence ID" value="NZ_FOFG01000008.1"/>
</dbReference>
<keyword evidence="2" id="KW-0472">Membrane</keyword>
<feature type="region of interest" description="Disordered" evidence="1">
    <location>
        <begin position="1"/>
        <end position="92"/>
    </location>
</feature>
<feature type="compositionally biased region" description="Polar residues" evidence="1">
    <location>
        <begin position="25"/>
        <end position="36"/>
    </location>
</feature>
<evidence type="ECO:0000313" key="3">
    <source>
        <dbReference type="EMBL" id="SEQ86685.1"/>
    </source>
</evidence>
<feature type="transmembrane region" description="Helical" evidence="2">
    <location>
        <begin position="101"/>
        <end position="119"/>
    </location>
</feature>
<reference evidence="3 4" key="1">
    <citation type="submission" date="2016-10" db="EMBL/GenBank/DDBJ databases">
        <authorList>
            <person name="de Groot N.N."/>
        </authorList>
    </citation>
    <scope>NUCLEOTIDE SEQUENCE [LARGE SCALE GENOMIC DNA]</scope>
    <source>
        <strain evidence="3 4">A52C2</strain>
    </source>
</reference>
<dbReference type="AlphaFoldDB" id="A0A1H9JJH0"/>
<dbReference type="Proteomes" id="UP000199647">
    <property type="component" value="Unassembled WGS sequence"/>
</dbReference>
<sequence length="122" mass="12680">MSETNGFGDYVRHEEEVLGEDTEGSAASTPPRSGSQAGRKRQGSGQDAAKGSGQSGARSGGQSKPRASGQGSGEDKGQSQQQGLLSSVQSDVMASARSQPLTTFFLAVLLGYIFGRLRILPF</sequence>
<keyword evidence="4" id="KW-1185">Reference proteome</keyword>
<keyword evidence="2" id="KW-1133">Transmembrane helix</keyword>
<proteinExistence type="predicted"/>
<name>A0A1H9JJH0_9HYPH</name>
<keyword evidence="2" id="KW-0812">Transmembrane</keyword>